<proteinExistence type="predicted"/>
<feature type="region of interest" description="Disordered" evidence="1">
    <location>
        <begin position="1"/>
        <end position="25"/>
    </location>
</feature>
<feature type="transmembrane region" description="Helical" evidence="2">
    <location>
        <begin position="92"/>
        <end position="116"/>
    </location>
</feature>
<sequence length="148" mass="15341">MEHDALPEPSAPARAPDAGPSCPAPETAATRQAFLYLQASVVGTLANFVSRFAWSELVGFEAGVLLATYTGMVIVFLLSYRRAFGVRRPDAAMCLRFALVAHVGMAVVWVVSVAALRVAESLVVLLPGWPVPPDVGTGMGGAAGGMGA</sequence>
<organism evidence="3 4">
    <name type="scientific">Nitratidesulfovibrio oxamicus</name>
    <dbReference type="NCBI Taxonomy" id="32016"/>
    <lineage>
        <taxon>Bacteria</taxon>
        <taxon>Pseudomonadati</taxon>
        <taxon>Thermodesulfobacteriota</taxon>
        <taxon>Desulfovibrionia</taxon>
        <taxon>Desulfovibrionales</taxon>
        <taxon>Desulfovibrionaceae</taxon>
        <taxon>Nitratidesulfovibrio</taxon>
    </lineage>
</organism>
<reference evidence="3 4" key="1">
    <citation type="submission" date="2019-08" db="EMBL/GenBank/DDBJ databases">
        <authorList>
            <person name="Luo N."/>
        </authorList>
    </citation>
    <scope>NUCLEOTIDE SEQUENCE [LARGE SCALE GENOMIC DNA]</scope>
    <source>
        <strain evidence="3 4">NCIMB 9442</strain>
    </source>
</reference>
<keyword evidence="2" id="KW-0812">Transmembrane</keyword>
<protein>
    <recommendedName>
        <fullName evidence="5">GtrA-like protein domain-containing protein</fullName>
    </recommendedName>
</protein>
<accession>A0ABS0J717</accession>
<keyword evidence="2" id="KW-0472">Membrane</keyword>
<evidence type="ECO:0000256" key="1">
    <source>
        <dbReference type="SAM" id="MobiDB-lite"/>
    </source>
</evidence>
<keyword evidence="4" id="KW-1185">Reference proteome</keyword>
<feature type="transmembrane region" description="Helical" evidence="2">
    <location>
        <begin position="60"/>
        <end position="80"/>
    </location>
</feature>
<feature type="non-terminal residue" evidence="3">
    <location>
        <position position="148"/>
    </location>
</feature>
<evidence type="ECO:0008006" key="5">
    <source>
        <dbReference type="Google" id="ProtNLM"/>
    </source>
</evidence>
<dbReference type="Proteomes" id="UP001194469">
    <property type="component" value="Unassembled WGS sequence"/>
</dbReference>
<dbReference type="EMBL" id="VRYY01000417">
    <property type="protein sequence ID" value="MBG3877925.1"/>
    <property type="molecule type" value="Genomic_DNA"/>
</dbReference>
<keyword evidence="2" id="KW-1133">Transmembrane helix</keyword>
<evidence type="ECO:0000313" key="4">
    <source>
        <dbReference type="Proteomes" id="UP001194469"/>
    </source>
</evidence>
<evidence type="ECO:0000256" key="2">
    <source>
        <dbReference type="SAM" id="Phobius"/>
    </source>
</evidence>
<name>A0ABS0J717_9BACT</name>
<comment type="caution">
    <text evidence="3">The sequence shown here is derived from an EMBL/GenBank/DDBJ whole genome shotgun (WGS) entry which is preliminary data.</text>
</comment>
<evidence type="ECO:0000313" key="3">
    <source>
        <dbReference type="EMBL" id="MBG3877925.1"/>
    </source>
</evidence>
<gene>
    <name evidence="3" type="ORF">FVW20_13130</name>
</gene>